<dbReference type="Pfam" id="PF00202">
    <property type="entry name" value="Aminotran_3"/>
    <property type="match status" value="1"/>
</dbReference>
<dbReference type="InterPro" id="IPR015421">
    <property type="entry name" value="PyrdxlP-dep_Trfase_major"/>
</dbReference>
<evidence type="ECO:0000256" key="3">
    <source>
        <dbReference type="RuleBase" id="RU003560"/>
    </source>
</evidence>
<reference evidence="5" key="1">
    <citation type="journal article" date="2019" name="Int. J. Syst. Evol. Microbiol.">
        <title>The Global Catalogue of Microorganisms (GCM) 10K type strain sequencing project: providing services to taxonomists for standard genome sequencing and annotation.</title>
        <authorList>
            <consortium name="The Broad Institute Genomics Platform"/>
            <consortium name="The Broad Institute Genome Sequencing Center for Infectious Disease"/>
            <person name="Wu L."/>
            <person name="Ma J."/>
        </authorList>
    </citation>
    <scope>NUCLEOTIDE SEQUENCE [LARGE SCALE GENOMIC DNA]</scope>
    <source>
        <strain evidence="5">JCM 30774</strain>
    </source>
</reference>
<dbReference type="PANTHER" id="PTHR43713">
    <property type="entry name" value="GLUTAMATE-1-SEMIALDEHYDE 2,1-AMINOMUTASE"/>
    <property type="match status" value="1"/>
</dbReference>
<keyword evidence="4" id="KW-0032">Aminotransferase</keyword>
<dbReference type="InterPro" id="IPR015424">
    <property type="entry name" value="PyrdxlP-dep_Trfase"/>
</dbReference>
<evidence type="ECO:0000313" key="4">
    <source>
        <dbReference type="EMBL" id="MFD1385131.1"/>
    </source>
</evidence>
<keyword evidence="5" id="KW-1185">Reference proteome</keyword>
<comment type="similarity">
    <text evidence="3">Belongs to the class-III pyridoxal-phosphate-dependent aminotransferase family.</text>
</comment>
<name>A0ABW4B5C6_9GAMM</name>
<evidence type="ECO:0000313" key="5">
    <source>
        <dbReference type="Proteomes" id="UP001597059"/>
    </source>
</evidence>
<dbReference type="InterPro" id="IPR015422">
    <property type="entry name" value="PyrdxlP-dep_Trfase_small"/>
</dbReference>
<evidence type="ECO:0000256" key="1">
    <source>
        <dbReference type="ARBA" id="ARBA00001933"/>
    </source>
</evidence>
<keyword evidence="2 3" id="KW-0663">Pyridoxal phosphate</keyword>
<sequence>MSIQLDDSIERFSARFSKSKKETENAKRSIPGGFSRKTFNYGPHGIFVERGEGAYIYTIEGEKLLDLNNNFTVNILGHNHPEITKALQEALPNGISFGNPSNHEVKLAETLCSRIASVEKVKFSCSASESCITAARIARAHTGKAKIAKFEGGYHGFIDDLAISAHPPHDKLSGQSDAPQSVADSGGIPQYKVDNTIILKQNDLDACEKIIRAHANEIACIFMELQSGAGGIVVLDPDFVAGIRALTKELNILLILDETITLRAHYRGMQHVYDLLPDLTIMGKMIGGGLPIGAVGGQAKFFEVLESDTVQISGTHHGHLLATVAGAKCLEVMNEAAFDRLNSLSNRIKEDLNSWAKLHSYPFMIYGAGFSFLGYAFTHDLESEITTHRDFWNLVDNDKILIYSLEMAQKGYFPVHRGQLSLSLAMTDEDIDGFIEATKEVVSAIFSE</sequence>
<dbReference type="GO" id="GO:0008483">
    <property type="term" value="F:transaminase activity"/>
    <property type="evidence" value="ECO:0007669"/>
    <property type="project" value="UniProtKB-KW"/>
</dbReference>
<gene>
    <name evidence="4" type="ORF">ACFQ45_17395</name>
</gene>
<dbReference type="Gene3D" id="3.90.1150.10">
    <property type="entry name" value="Aspartate Aminotransferase, domain 1"/>
    <property type="match status" value="1"/>
</dbReference>
<evidence type="ECO:0000256" key="2">
    <source>
        <dbReference type="ARBA" id="ARBA00022898"/>
    </source>
</evidence>
<accession>A0ABW4B5C6</accession>
<dbReference type="PANTHER" id="PTHR43713:SF3">
    <property type="entry name" value="GLUTAMATE-1-SEMIALDEHYDE 2,1-AMINOMUTASE 1, CHLOROPLASTIC-RELATED"/>
    <property type="match status" value="1"/>
</dbReference>
<organism evidence="4 5">
    <name type="scientific">Rhodanobacter aciditrophus</name>
    <dbReference type="NCBI Taxonomy" id="1623218"/>
    <lineage>
        <taxon>Bacteria</taxon>
        <taxon>Pseudomonadati</taxon>
        <taxon>Pseudomonadota</taxon>
        <taxon>Gammaproteobacteria</taxon>
        <taxon>Lysobacterales</taxon>
        <taxon>Rhodanobacteraceae</taxon>
        <taxon>Rhodanobacter</taxon>
    </lineage>
</organism>
<comment type="caution">
    <text evidence="4">The sequence shown here is derived from an EMBL/GenBank/DDBJ whole genome shotgun (WGS) entry which is preliminary data.</text>
</comment>
<keyword evidence="4" id="KW-0808">Transferase</keyword>
<proteinExistence type="inferred from homology"/>
<protein>
    <submittedName>
        <fullName evidence="4">Aspartate aminotransferase family protein</fullName>
    </submittedName>
</protein>
<dbReference type="RefSeq" id="WP_377370026.1">
    <property type="nucleotide sequence ID" value="NZ_JBHTMN010000019.1"/>
</dbReference>
<dbReference type="Gene3D" id="3.40.640.10">
    <property type="entry name" value="Type I PLP-dependent aspartate aminotransferase-like (Major domain)"/>
    <property type="match status" value="1"/>
</dbReference>
<dbReference type="SUPFAM" id="SSF53383">
    <property type="entry name" value="PLP-dependent transferases"/>
    <property type="match status" value="1"/>
</dbReference>
<comment type="cofactor">
    <cofactor evidence="1">
        <name>pyridoxal 5'-phosphate</name>
        <dbReference type="ChEBI" id="CHEBI:597326"/>
    </cofactor>
</comment>
<dbReference type="Proteomes" id="UP001597059">
    <property type="component" value="Unassembled WGS sequence"/>
</dbReference>
<dbReference type="InterPro" id="IPR005814">
    <property type="entry name" value="Aminotrans_3"/>
</dbReference>
<dbReference type="EMBL" id="JBHTMN010000019">
    <property type="protein sequence ID" value="MFD1385131.1"/>
    <property type="molecule type" value="Genomic_DNA"/>
</dbReference>